<keyword evidence="2" id="KW-0326">Glycosidase</keyword>
<dbReference type="InterPro" id="IPR038637">
    <property type="entry name" value="NPCBM_sf"/>
</dbReference>
<dbReference type="Pfam" id="PF14509">
    <property type="entry name" value="GH97_C"/>
    <property type="match status" value="1"/>
</dbReference>
<dbReference type="InterPro" id="IPR052720">
    <property type="entry name" value="Glycosyl_hydrolase_97"/>
</dbReference>
<dbReference type="InterPro" id="IPR013785">
    <property type="entry name" value="Aldolase_TIM"/>
</dbReference>
<dbReference type="Gene3D" id="2.70.98.10">
    <property type="match status" value="1"/>
</dbReference>
<dbReference type="InterPro" id="IPR017853">
    <property type="entry name" value="GH"/>
</dbReference>
<feature type="domain" description="Glycosyl hydrolase family 98 putative carbohydrate-binding module" evidence="4">
    <location>
        <begin position="34"/>
        <end position="174"/>
    </location>
</feature>
<evidence type="ECO:0000313" key="5">
    <source>
        <dbReference type="EMBL" id="GAA5481470.1"/>
    </source>
</evidence>
<dbReference type="Gene3D" id="2.60.120.1060">
    <property type="entry name" value="NPCBM/NEW2 domain"/>
    <property type="match status" value="1"/>
</dbReference>
<feature type="chain" id="PRO_5045749340" description="Glycosyl hydrolase family 98 putative carbohydrate-binding module domain-containing protein" evidence="3">
    <location>
        <begin position="36"/>
        <end position="790"/>
    </location>
</feature>
<accession>A0ABP9UII7</accession>
<evidence type="ECO:0000256" key="1">
    <source>
        <dbReference type="ARBA" id="ARBA00022801"/>
    </source>
</evidence>
<dbReference type="InterPro" id="IPR019563">
    <property type="entry name" value="GH97_catalytic"/>
</dbReference>
<protein>
    <recommendedName>
        <fullName evidence="4">Glycosyl hydrolase family 98 putative carbohydrate-binding module domain-containing protein</fullName>
    </recommendedName>
</protein>
<dbReference type="InterPro" id="IPR029486">
    <property type="entry name" value="GH97_N"/>
</dbReference>
<comment type="caution">
    <text evidence="5">The sequence shown here is derived from an EMBL/GenBank/DDBJ whole genome shotgun (WGS) entry which is preliminary data.</text>
</comment>
<organism evidence="5 6">
    <name type="scientific">Haloferula sargassicola</name>
    <dbReference type="NCBI Taxonomy" id="490096"/>
    <lineage>
        <taxon>Bacteria</taxon>
        <taxon>Pseudomonadati</taxon>
        <taxon>Verrucomicrobiota</taxon>
        <taxon>Verrucomicrobiia</taxon>
        <taxon>Verrucomicrobiales</taxon>
        <taxon>Verrucomicrobiaceae</taxon>
        <taxon>Haloferula</taxon>
    </lineage>
</organism>
<dbReference type="InterPro" id="IPR013222">
    <property type="entry name" value="Glyco_hyd_98_carb-bd"/>
</dbReference>
<feature type="signal peptide" evidence="3">
    <location>
        <begin position="1"/>
        <end position="35"/>
    </location>
</feature>
<dbReference type="PANTHER" id="PTHR35803">
    <property type="entry name" value="GLUCAN 1,4-ALPHA-GLUCOSIDASE SUSB-RELATED"/>
    <property type="match status" value="1"/>
</dbReference>
<dbReference type="Gene3D" id="3.20.20.70">
    <property type="entry name" value="Aldolase class I"/>
    <property type="match status" value="1"/>
</dbReference>
<dbReference type="Pfam" id="PF14508">
    <property type="entry name" value="GH97_N"/>
    <property type="match status" value="1"/>
</dbReference>
<dbReference type="SUPFAM" id="SSF51445">
    <property type="entry name" value="(Trans)glycosidases"/>
    <property type="match status" value="1"/>
</dbReference>
<dbReference type="SMART" id="SM00776">
    <property type="entry name" value="NPCBM"/>
    <property type="match status" value="1"/>
</dbReference>
<dbReference type="PANTHER" id="PTHR35803:SF2">
    <property type="entry name" value="RETAINING ALPHA-GALACTOSIDASE"/>
    <property type="match status" value="1"/>
</dbReference>
<reference evidence="5 6" key="1">
    <citation type="submission" date="2024-02" db="EMBL/GenBank/DDBJ databases">
        <title>Haloferula sargassicola NBRC 104335.</title>
        <authorList>
            <person name="Ichikawa N."/>
            <person name="Katano-Makiyama Y."/>
            <person name="Hidaka K."/>
        </authorList>
    </citation>
    <scope>NUCLEOTIDE SEQUENCE [LARGE SCALE GENOMIC DNA]</scope>
    <source>
        <strain evidence="5 6">NBRC 104335</strain>
    </source>
</reference>
<name>A0ABP9UII7_9BACT</name>
<gene>
    <name evidence="5" type="ORF">Hsar01_00679</name>
</gene>
<dbReference type="InterPro" id="IPR013780">
    <property type="entry name" value="Glyco_hydro_b"/>
</dbReference>
<dbReference type="SUPFAM" id="SSF49785">
    <property type="entry name" value="Galactose-binding domain-like"/>
    <property type="match status" value="1"/>
</dbReference>
<dbReference type="Pfam" id="PF08305">
    <property type="entry name" value="NPCBM"/>
    <property type="match status" value="1"/>
</dbReference>
<evidence type="ECO:0000256" key="2">
    <source>
        <dbReference type="ARBA" id="ARBA00023295"/>
    </source>
</evidence>
<dbReference type="InterPro" id="IPR014718">
    <property type="entry name" value="GH-type_carb-bd"/>
</dbReference>
<dbReference type="EMBL" id="BAABRI010000003">
    <property type="protein sequence ID" value="GAA5481470.1"/>
    <property type="molecule type" value="Genomic_DNA"/>
</dbReference>
<evidence type="ECO:0000256" key="3">
    <source>
        <dbReference type="SAM" id="SignalP"/>
    </source>
</evidence>
<dbReference type="Gene3D" id="2.60.40.1180">
    <property type="entry name" value="Golgi alpha-mannosidase II"/>
    <property type="match status" value="1"/>
</dbReference>
<sequence length="790" mass="86766">MIRAKVSVPKRRMGGNMSLLRALLIASVLSPHLHAAESYRLDELDLGDATTGFGWIQKNRAVSEKPLTIGGQKFEHGIGAHAPSEIGFRLDGGRASFRAMVGADDGADEQGSMVFQVLADGKVVFDSGVMKTGDRPKEVEADLTGAKSVLLKVTDAGDGRNYDHADWAEAVILTDGAEPAAGQWWKREVPVADGKMEARPALESPGGKRKCAVAESAGRLFVVIDGMEPMPLGITVDGLDYGAAARITGSEDYEIDGTYPWFGNVRQLTNHAAGRRFHCRTDGKSWTLDVRAYDDGIAWRYVIPGSGKRTVQGEATAFVLPEGAKYWSHHNTANYEANFEPFMATADTAGRPLAMPVTVELPKGGFACITEAQTMGYSGMSLGPEGKALCGIFEDDRDGWEMSGEIVSPWRVVILADSLTGLVNQSIVYNLCPAPDEKLFPEGRAAAWIQPGRAFWTWGFGLWDSAKWDKIMGFVDDAADLDCRYFTIDDPWRDPRSGWHRNGGDEWDSLKEVCDHAATKGVKIMVWEHWEKIRDEEARKEFFENVAKAGAAGVKLDFMDSESHERLEFYHSCLELAAKHHVLVNFHGANKPAGEERTWPNLMTREGIFGGEQRGSVERRHLAALPFTRLVTGPADYTPGALRADPLGNTTAGSQLAVSVALNSPICHWYESADTYHAQPPEVLQFIRTKPVVWDEYRVLPQSKIGEMAVVARRDGDDWWVAGINGTDEVRDYQLGLGFLAKGGWTSVVYQDQRGDQTKLEISKPDLQAGDSMPITMQPGGGFVVVLKRK</sequence>
<evidence type="ECO:0000313" key="6">
    <source>
        <dbReference type="Proteomes" id="UP001476282"/>
    </source>
</evidence>
<evidence type="ECO:0000259" key="4">
    <source>
        <dbReference type="SMART" id="SM00776"/>
    </source>
</evidence>
<keyword evidence="6" id="KW-1185">Reference proteome</keyword>
<keyword evidence="3" id="KW-0732">Signal</keyword>
<proteinExistence type="predicted"/>
<dbReference type="Proteomes" id="UP001476282">
    <property type="component" value="Unassembled WGS sequence"/>
</dbReference>
<dbReference type="Pfam" id="PF10566">
    <property type="entry name" value="Glyco_hydro_97"/>
    <property type="match status" value="1"/>
</dbReference>
<dbReference type="InterPro" id="IPR008979">
    <property type="entry name" value="Galactose-bd-like_sf"/>
</dbReference>
<keyword evidence="1" id="KW-0378">Hydrolase</keyword>
<dbReference type="InterPro" id="IPR029483">
    <property type="entry name" value="GH97_C"/>
</dbReference>